<proteinExistence type="predicted"/>
<evidence type="ECO:0000256" key="1">
    <source>
        <dbReference type="SAM" id="MobiDB-lite"/>
    </source>
</evidence>
<evidence type="ECO:0000313" key="2">
    <source>
        <dbReference type="EMBL" id="MFC7275637.1"/>
    </source>
</evidence>
<name>A0ABW2HR01_9ACTN</name>
<feature type="region of interest" description="Disordered" evidence="1">
    <location>
        <begin position="1"/>
        <end position="63"/>
    </location>
</feature>
<comment type="caution">
    <text evidence="2">The sequence shown here is derived from an EMBL/GenBank/DDBJ whole genome shotgun (WGS) entry which is preliminary data.</text>
</comment>
<protein>
    <submittedName>
        <fullName evidence="2">Uncharacterized protein</fullName>
    </submittedName>
</protein>
<sequence length="63" mass="6621">MLPETSAPSGPFSTRDSRVIPAYASSSGTETSRESVTDTDGVPDGRWSPFTARESAAQPSHPP</sequence>
<dbReference type="Proteomes" id="UP001596548">
    <property type="component" value="Unassembled WGS sequence"/>
</dbReference>
<gene>
    <name evidence="2" type="ORF">ACFQS1_16735</name>
</gene>
<reference evidence="3" key="1">
    <citation type="journal article" date="2019" name="Int. J. Syst. Evol. Microbiol.">
        <title>The Global Catalogue of Microorganisms (GCM) 10K type strain sequencing project: providing services to taxonomists for standard genome sequencing and annotation.</title>
        <authorList>
            <consortium name="The Broad Institute Genomics Platform"/>
            <consortium name="The Broad Institute Genome Sequencing Center for Infectious Disease"/>
            <person name="Wu L."/>
            <person name="Ma J."/>
        </authorList>
    </citation>
    <scope>NUCLEOTIDE SEQUENCE [LARGE SCALE GENOMIC DNA]</scope>
    <source>
        <strain evidence="3">XZYJT-10</strain>
    </source>
</reference>
<dbReference type="RefSeq" id="WP_378968961.1">
    <property type="nucleotide sequence ID" value="NZ_JBHTBJ010000010.1"/>
</dbReference>
<feature type="compositionally biased region" description="Polar residues" evidence="1">
    <location>
        <begin position="1"/>
        <end position="14"/>
    </location>
</feature>
<keyword evidence="3" id="KW-1185">Reference proteome</keyword>
<dbReference type="EMBL" id="JBHTBJ010000010">
    <property type="protein sequence ID" value="MFC7275637.1"/>
    <property type="molecule type" value="Genomic_DNA"/>
</dbReference>
<evidence type="ECO:0000313" key="3">
    <source>
        <dbReference type="Proteomes" id="UP001596548"/>
    </source>
</evidence>
<accession>A0ABW2HR01</accession>
<organism evidence="2 3">
    <name type="scientific">Paractinoplanes rhizophilus</name>
    <dbReference type="NCBI Taxonomy" id="1416877"/>
    <lineage>
        <taxon>Bacteria</taxon>
        <taxon>Bacillati</taxon>
        <taxon>Actinomycetota</taxon>
        <taxon>Actinomycetes</taxon>
        <taxon>Micromonosporales</taxon>
        <taxon>Micromonosporaceae</taxon>
        <taxon>Paractinoplanes</taxon>
    </lineage>
</organism>